<evidence type="ECO:0000313" key="1">
    <source>
        <dbReference type="EMBL" id="MDT1974927.1"/>
    </source>
</evidence>
<evidence type="ECO:0000313" key="2">
    <source>
        <dbReference type="Proteomes" id="UP001249945"/>
    </source>
</evidence>
<accession>A0AAW8RD50</accession>
<dbReference type="AlphaFoldDB" id="A0AAW8RD50"/>
<protein>
    <submittedName>
        <fullName evidence="1">Uncharacterized protein</fullName>
    </submittedName>
</protein>
<reference evidence="1" key="1">
    <citation type="submission" date="2022-04" db="EMBL/GenBank/DDBJ databases">
        <title>Draft genome sequences of lactic acid bacteria (LAB) strains involved in meat spoilage.</title>
        <authorList>
            <person name="Palevich N."/>
        </authorList>
    </citation>
    <scope>NUCLEOTIDE SEQUENCE</scope>
    <source>
        <strain evidence="1">9-14</strain>
    </source>
</reference>
<organism evidence="1 2">
    <name type="scientific">Carnobacterium divergens</name>
    <name type="common">Lactobacillus divergens</name>
    <dbReference type="NCBI Taxonomy" id="2748"/>
    <lineage>
        <taxon>Bacteria</taxon>
        <taxon>Bacillati</taxon>
        <taxon>Bacillota</taxon>
        <taxon>Bacilli</taxon>
        <taxon>Lactobacillales</taxon>
        <taxon>Carnobacteriaceae</taxon>
        <taxon>Carnobacterium</taxon>
    </lineage>
</organism>
<comment type="caution">
    <text evidence="1">The sequence shown here is derived from an EMBL/GenBank/DDBJ whole genome shotgun (WGS) entry which is preliminary data.</text>
</comment>
<proteinExistence type="predicted"/>
<sequence>MQQEMTIHRKNISRTVYQKGKLSIEKVVLTESCSKKYPWINQLVSGQRIKIVDTSRGSSSILYVTLRKFEITESRTVHLYFANKNIKKKN</sequence>
<name>A0AAW8RD50_CARDV</name>
<dbReference type="EMBL" id="JALRMR010000014">
    <property type="protein sequence ID" value="MDT1974927.1"/>
    <property type="molecule type" value="Genomic_DNA"/>
</dbReference>
<dbReference type="RefSeq" id="WP_135018932.1">
    <property type="nucleotide sequence ID" value="NZ_JALRMQ010000008.1"/>
</dbReference>
<gene>
    <name evidence="1" type="ORF">MX635_11030</name>
</gene>
<dbReference type="Proteomes" id="UP001249945">
    <property type="component" value="Unassembled WGS sequence"/>
</dbReference>